<evidence type="ECO:0000313" key="1">
    <source>
        <dbReference type="EMBL" id="KAH0452447.1"/>
    </source>
</evidence>
<reference evidence="1 2" key="1">
    <citation type="journal article" date="2021" name="Hortic Res">
        <title>Chromosome-scale assembly of the Dendrobium chrysotoxum genome enhances the understanding of orchid evolution.</title>
        <authorList>
            <person name="Zhang Y."/>
            <person name="Zhang G.Q."/>
            <person name="Zhang D."/>
            <person name="Liu X.D."/>
            <person name="Xu X.Y."/>
            <person name="Sun W.H."/>
            <person name="Yu X."/>
            <person name="Zhu X."/>
            <person name="Wang Z.W."/>
            <person name="Zhao X."/>
            <person name="Zhong W.Y."/>
            <person name="Chen H."/>
            <person name="Yin W.L."/>
            <person name="Huang T."/>
            <person name="Niu S.C."/>
            <person name="Liu Z.J."/>
        </authorList>
    </citation>
    <scope>NUCLEOTIDE SEQUENCE [LARGE SCALE GENOMIC DNA]</scope>
    <source>
        <strain evidence="1">Lindl</strain>
    </source>
</reference>
<protein>
    <submittedName>
        <fullName evidence="1">Uncharacterized protein</fullName>
    </submittedName>
</protein>
<dbReference type="EMBL" id="JAGFBR010000017">
    <property type="protein sequence ID" value="KAH0452447.1"/>
    <property type="molecule type" value="Genomic_DNA"/>
</dbReference>
<evidence type="ECO:0000313" key="2">
    <source>
        <dbReference type="Proteomes" id="UP000775213"/>
    </source>
</evidence>
<name>A0AAV7GA97_DENCH</name>
<keyword evidence="2" id="KW-1185">Reference proteome</keyword>
<gene>
    <name evidence="1" type="ORF">IEQ34_019746</name>
</gene>
<dbReference type="Proteomes" id="UP000775213">
    <property type="component" value="Unassembled WGS sequence"/>
</dbReference>
<proteinExistence type="predicted"/>
<sequence>MLEVLCKCSGVDIVFTCDIEALRIHWQAYMHVLVAKIIYPNARFMALTKLHIHVPYVFISAPTYSIEDAYTN</sequence>
<accession>A0AAV7GA97</accession>
<dbReference type="AlphaFoldDB" id="A0AAV7GA97"/>
<comment type="caution">
    <text evidence="1">The sequence shown here is derived from an EMBL/GenBank/DDBJ whole genome shotgun (WGS) entry which is preliminary data.</text>
</comment>
<organism evidence="1 2">
    <name type="scientific">Dendrobium chrysotoxum</name>
    <name type="common">Orchid</name>
    <dbReference type="NCBI Taxonomy" id="161865"/>
    <lineage>
        <taxon>Eukaryota</taxon>
        <taxon>Viridiplantae</taxon>
        <taxon>Streptophyta</taxon>
        <taxon>Embryophyta</taxon>
        <taxon>Tracheophyta</taxon>
        <taxon>Spermatophyta</taxon>
        <taxon>Magnoliopsida</taxon>
        <taxon>Liliopsida</taxon>
        <taxon>Asparagales</taxon>
        <taxon>Orchidaceae</taxon>
        <taxon>Epidendroideae</taxon>
        <taxon>Malaxideae</taxon>
        <taxon>Dendrobiinae</taxon>
        <taxon>Dendrobium</taxon>
    </lineage>
</organism>